<dbReference type="InterPro" id="IPR009693">
    <property type="entry name" value="Glucitol_operon_activator"/>
</dbReference>
<gene>
    <name evidence="2" type="ORF">NCTC6180_01688</name>
    <name evidence="1" type="ORF">NCTC7023_00360</name>
</gene>
<dbReference type="RefSeq" id="WP_012677305.1">
    <property type="nucleotide sequence ID" value="NC_012470.1"/>
</dbReference>
<dbReference type="Proteomes" id="UP000255476">
    <property type="component" value="Unassembled WGS sequence"/>
</dbReference>
<dbReference type="EMBL" id="LR134317">
    <property type="protein sequence ID" value="VEF09000.1"/>
    <property type="molecule type" value="Genomic_DNA"/>
</dbReference>
<name>A0A2X3YQY2_STRSZ</name>
<dbReference type="KEGG" id="seq:SZO_01770"/>
<dbReference type="AlphaFoldDB" id="A0A2X3YQY2"/>
<proteinExistence type="predicted"/>
<evidence type="ECO:0000313" key="1">
    <source>
        <dbReference type="EMBL" id="SUO80432.1"/>
    </source>
</evidence>
<dbReference type="Pfam" id="PF06923">
    <property type="entry name" value="GutM"/>
    <property type="match status" value="1"/>
</dbReference>
<accession>A0A2X3YQY2</accession>
<reference evidence="1 3" key="1">
    <citation type="submission" date="2018-06" db="EMBL/GenBank/DDBJ databases">
        <authorList>
            <consortium name="Pathogen Informatics"/>
            <person name="Doyle S."/>
        </authorList>
    </citation>
    <scope>NUCLEOTIDE SEQUENCE [LARGE SCALE GENOMIC DNA]</scope>
    <source>
        <strain evidence="1 3">NCTC7023</strain>
    </source>
</reference>
<dbReference type="EMBL" id="UHHT01000001">
    <property type="protein sequence ID" value="SUO80432.1"/>
    <property type="molecule type" value="Genomic_DNA"/>
</dbReference>
<reference evidence="2 4" key="2">
    <citation type="submission" date="2018-12" db="EMBL/GenBank/DDBJ databases">
        <authorList>
            <consortium name="Pathogen Informatics"/>
        </authorList>
    </citation>
    <scope>NUCLEOTIDE SEQUENCE [LARGE SCALE GENOMIC DNA]</scope>
    <source>
        <strain evidence="2 4">NCTC6180</strain>
    </source>
</reference>
<evidence type="ECO:0000313" key="3">
    <source>
        <dbReference type="Proteomes" id="UP000255476"/>
    </source>
</evidence>
<dbReference type="PIRSF" id="PIRSF011474">
    <property type="entry name" value="Glucitol_operon_activator"/>
    <property type="match status" value="1"/>
</dbReference>
<organism evidence="2 4">
    <name type="scientific">Streptococcus equi subsp. zooepidemicus</name>
    <dbReference type="NCBI Taxonomy" id="40041"/>
    <lineage>
        <taxon>Bacteria</taxon>
        <taxon>Bacillati</taxon>
        <taxon>Bacillota</taxon>
        <taxon>Bacilli</taxon>
        <taxon>Lactobacillales</taxon>
        <taxon>Streptococcaceae</taxon>
        <taxon>Streptococcus</taxon>
    </lineage>
</organism>
<evidence type="ECO:0000313" key="4">
    <source>
        <dbReference type="Proteomes" id="UP000269903"/>
    </source>
</evidence>
<sequence length="153" mass="17545">MSFMVIFGLFVIAAYLFQLLLGLRQLKHFNAVYASLRRQGRVAIGRRAGKIRAGTIVMFALDQSGKVLDARQMQGVTVAARFKPMPAYIGQDIHYFDRYNPLIRRENKLLRLAIEDAREVFLRVEAGVYEDAPKYASAFDWTLQAKQLLARFK</sequence>
<protein>
    <submittedName>
        <fullName evidence="2">Glucitol operon activator protein</fullName>
    </submittedName>
</protein>
<dbReference type="Proteomes" id="UP000269903">
    <property type="component" value="Chromosome"/>
</dbReference>
<evidence type="ECO:0000313" key="2">
    <source>
        <dbReference type="EMBL" id="VEF09000.1"/>
    </source>
</evidence>